<evidence type="ECO:0000256" key="3">
    <source>
        <dbReference type="ARBA" id="ARBA00013061"/>
    </source>
</evidence>
<reference evidence="13" key="2">
    <citation type="submission" date="2021-11" db="EMBL/GenBank/DDBJ databases">
        <authorList>
            <consortium name="Genoscope - CEA"/>
            <person name="William W."/>
        </authorList>
    </citation>
    <scope>NUCLEOTIDE SEQUENCE</scope>
</reference>
<dbReference type="Gene3D" id="3.40.50.1260">
    <property type="entry name" value="Phosphoglycerate kinase, N-terminal domain"/>
    <property type="match status" value="1"/>
</dbReference>
<dbReference type="InterPro" id="IPR015824">
    <property type="entry name" value="Phosphoglycerate_kinase_N"/>
</dbReference>
<dbReference type="InterPro" id="IPR001576">
    <property type="entry name" value="Phosphoglycerate_kinase"/>
</dbReference>
<feature type="compositionally biased region" description="Low complexity" evidence="11">
    <location>
        <begin position="17"/>
        <end position="34"/>
    </location>
</feature>
<feature type="compositionally biased region" description="Basic and acidic residues" evidence="11">
    <location>
        <begin position="1507"/>
        <end position="1531"/>
    </location>
</feature>
<evidence type="ECO:0000313" key="14">
    <source>
        <dbReference type="Proteomes" id="UP000789595"/>
    </source>
</evidence>
<dbReference type="SUPFAM" id="SSF53748">
    <property type="entry name" value="Phosphoglycerate kinase"/>
    <property type="match status" value="2"/>
</dbReference>
<evidence type="ECO:0000256" key="7">
    <source>
        <dbReference type="ARBA" id="ARBA00022840"/>
    </source>
</evidence>
<dbReference type="PANTHER" id="PTHR48421:SF1">
    <property type="entry name" value="MYCBP-ASSOCIATED PROTEIN"/>
    <property type="match status" value="1"/>
</dbReference>
<dbReference type="EMBL" id="CAKKNE010000004">
    <property type="protein sequence ID" value="CAH0373984.1"/>
    <property type="molecule type" value="Genomic_DNA"/>
</dbReference>
<feature type="region of interest" description="Disordered" evidence="11">
    <location>
        <begin position="765"/>
        <end position="824"/>
    </location>
</feature>
<dbReference type="OrthoDB" id="196056at2759"/>
<dbReference type="GO" id="GO:0005524">
    <property type="term" value="F:ATP binding"/>
    <property type="evidence" value="ECO:0007669"/>
    <property type="project" value="UniProtKB-KW"/>
</dbReference>
<feature type="region of interest" description="Disordered" evidence="11">
    <location>
        <begin position="974"/>
        <end position="1001"/>
    </location>
</feature>
<dbReference type="GO" id="GO:0004618">
    <property type="term" value="F:phosphoglycerate kinase activity"/>
    <property type="evidence" value="ECO:0007669"/>
    <property type="project" value="UniProtKB-EC"/>
</dbReference>
<gene>
    <name evidence="12" type="ORF">PCAL00307_LOCUS13809</name>
    <name evidence="13" type="ORF">PECAL_4P12390</name>
</gene>
<dbReference type="InterPro" id="IPR032707">
    <property type="entry name" value="MYCBPAP"/>
</dbReference>
<feature type="region of interest" description="Disordered" evidence="11">
    <location>
        <begin position="298"/>
        <end position="319"/>
    </location>
</feature>
<dbReference type="Proteomes" id="UP000789595">
    <property type="component" value="Unassembled WGS sequence"/>
</dbReference>
<dbReference type="Pfam" id="PF00162">
    <property type="entry name" value="PGK"/>
    <property type="match status" value="2"/>
</dbReference>
<evidence type="ECO:0000256" key="11">
    <source>
        <dbReference type="SAM" id="MobiDB-lite"/>
    </source>
</evidence>
<feature type="region of interest" description="Disordered" evidence="11">
    <location>
        <begin position="647"/>
        <end position="668"/>
    </location>
</feature>
<feature type="region of interest" description="Disordered" evidence="11">
    <location>
        <begin position="1507"/>
        <end position="1546"/>
    </location>
</feature>
<feature type="region of interest" description="Disordered" evidence="11">
    <location>
        <begin position="1"/>
        <end position="60"/>
    </location>
</feature>
<comment type="pathway">
    <text evidence="9">Carbohydrate degradation; glycolysis; pyruvate from D-glyceraldehyde 3-phosphate: step 2/5.</text>
</comment>
<feature type="compositionally biased region" description="Acidic residues" evidence="11">
    <location>
        <begin position="786"/>
        <end position="808"/>
    </location>
</feature>
<evidence type="ECO:0000313" key="13">
    <source>
        <dbReference type="EMBL" id="CAH0373984.1"/>
    </source>
</evidence>
<keyword evidence="8" id="KW-0460">Magnesium</keyword>
<dbReference type="InterPro" id="IPR036043">
    <property type="entry name" value="Phosphoglycerate_kinase_sf"/>
</dbReference>
<keyword evidence="14" id="KW-1185">Reference proteome</keyword>
<dbReference type="InterPro" id="IPR013783">
    <property type="entry name" value="Ig-like_fold"/>
</dbReference>
<evidence type="ECO:0000256" key="2">
    <source>
        <dbReference type="ARBA" id="ARBA00008982"/>
    </source>
</evidence>
<keyword evidence="6 9" id="KW-0418">Kinase</keyword>
<feature type="compositionally biased region" description="Acidic residues" evidence="11">
    <location>
        <begin position="647"/>
        <end position="657"/>
    </location>
</feature>
<feature type="region of interest" description="Disordered" evidence="11">
    <location>
        <begin position="1335"/>
        <end position="1373"/>
    </location>
</feature>
<dbReference type="UniPathway" id="UPA00109">
    <property type="reaction ID" value="UER00185"/>
</dbReference>
<keyword evidence="5" id="KW-0547">Nucleotide-binding</keyword>
<dbReference type="Gene3D" id="2.60.40.10">
    <property type="entry name" value="Immunoglobulins"/>
    <property type="match status" value="1"/>
</dbReference>
<evidence type="ECO:0000256" key="8">
    <source>
        <dbReference type="ARBA" id="ARBA00022842"/>
    </source>
</evidence>
<dbReference type="EC" id="2.7.2.3" evidence="3 9"/>
<dbReference type="EMBL" id="HBIW01016017">
    <property type="protein sequence ID" value="CAE0698373.1"/>
    <property type="molecule type" value="Transcribed_RNA"/>
</dbReference>
<dbReference type="GO" id="GO:0006096">
    <property type="term" value="P:glycolytic process"/>
    <property type="evidence" value="ECO:0007669"/>
    <property type="project" value="UniProtKB-UniPathway"/>
</dbReference>
<sequence>MEDTAPDALPVETEGVAAAPGPAPGAAAAPAPAAMFQTFVPSPTRKKSVTVRRQNEKYRPKKTVLVARKPREDDLLDRNRMSNVASPARLKGLRRLPRNAGVIERSVLGEADKFVEHEVYCKYGDDGKPDTPASSRARTPSDVFPVEAFSAGDLTTDESYVDALKAKAAEVEIIQFQETAARDDSTFIPDAEDTFGGAREARALKRWKEQQKDWRRLTATFAKKQGKPADEVLMMKSCEDYREQSENFQIIQASIPQEESAGESYWEMNLRGEGQRMVRVGNLFSGLYCPLKKGEKAPQQIRRPKLPGSAAGLTTRSLGEKKDWRSDPYMLKRKKQWEKGLKTLQPHLVGSGDDATELAVVGTDLFRWAADASEDVLNARNVVSEPPTIVEEEPEVVEPVVKPLPRLEVVGNALLHLEATHSGKAGKNSVTLKNTSDKVMFFEWRLNSKGPDRAPDDELWVERGPKYKDGTPMDDKVFATNKDCFFQCMTPSGSILPGCSTICRFAFKSRVPGCFVEEWQLKVRPKAEITGLIKLSNAKKGKKCKKRQGISLQGYQQPPEDKPHMRDHVDAILEKHVGPDICREILYEVLWDIDLSPAGAERARNASHKAKLEARNACRGLVFTPDRWAAFEELRKDARVAKKEIEAPEEEITEEEACAPAPAPGPAPAVEEAAPLPARRLEPREVDVFGHKADQDVVAPPPPVPEDWDPEALGLPDWMPPVPPIDPTWGLGAAREKYRKRKEAAKPDPDEWDGDIDAIEALIASISIPEAPEDEALTVATREKGSDDDEEEDEEEEEEEEEDEEDDTLATGAPPRKPAPPADPRERRILSLKMRFTSLLASCSTTADEDCAIDALKPHLDGVIEKAAFALTTCEAVAALEDTKPPAALGEDPDALNGALEASIAASDAVAALPPPKVWDSAQMKYVDGPKVVQDLAREEGLEDFGAACVTGEGQDAYRAAACASVKRLLADMIGPPSPDEEDAPDDATAATFPAPPARRPNAVHDAIAQRAEDIASIQAARPEDVDGKVVLLQADLDVSVDEDIDEDDLPEAFQRVAKTLETLTAAKAVLIVTELAEGSTKSLVEPLIHAAGPDWAPRFVGDIARAKAILEKMTDEDEDDATPLFILEARNSGPALCTVIDREIVVDEDAPALPYWADADDAEAAEACENAFRENDAGYRLTELADILVQDSLNAFMPTYNVERMHDADARSLQLCTLPRSLGLNAHLDTATVSRLLSGPRPIVAVVGDDRVQGCGFLRQARLVDFLLDHADEVLLSGLCARECLAALNVDVGRGVVDEAVFPVARRLMAKAVRRKVALRLPCDFATGDIDVDEKGQIKVSEDDDDEEDESEEEEEEEDDDEDGDAGGFEYDGDISDAALEGAGAKNGVPRDVFALDIGQQTIESFRASLNRASTIFWSGAVGSVECSAFQQGTRDVAEACAEAAAERKALVVIAGRTATTWARNFAGDADDDENESGVCLVDADGRNAFAHILCGGPFAPCLDAVPRREPTDDERLLPAELAQKQREAAEASDAEEDDDEEGDY</sequence>
<reference evidence="12" key="1">
    <citation type="submission" date="2021-01" db="EMBL/GenBank/DDBJ databases">
        <authorList>
            <person name="Corre E."/>
            <person name="Pelletier E."/>
            <person name="Niang G."/>
            <person name="Scheremetjew M."/>
            <person name="Finn R."/>
            <person name="Kale V."/>
            <person name="Holt S."/>
            <person name="Cochrane G."/>
            <person name="Meng A."/>
            <person name="Brown T."/>
            <person name="Cohen L."/>
        </authorList>
    </citation>
    <scope>NUCLEOTIDE SEQUENCE</scope>
    <source>
        <strain evidence="12">CCMP1756</strain>
    </source>
</reference>
<feature type="compositionally biased region" description="Acidic residues" evidence="11">
    <location>
        <begin position="1343"/>
        <end position="1373"/>
    </location>
</feature>
<evidence type="ECO:0000256" key="1">
    <source>
        <dbReference type="ARBA" id="ARBA00001946"/>
    </source>
</evidence>
<dbReference type="Pfam" id="PF14646">
    <property type="entry name" value="MYCBPAP"/>
    <property type="match status" value="1"/>
</dbReference>
<proteinExistence type="inferred from homology"/>
<comment type="similarity">
    <text evidence="2 9">Belongs to the phosphoglycerate kinase family.</text>
</comment>
<keyword evidence="4 9" id="KW-0808">Transferase</keyword>
<organism evidence="12">
    <name type="scientific">Pelagomonas calceolata</name>
    <dbReference type="NCBI Taxonomy" id="35677"/>
    <lineage>
        <taxon>Eukaryota</taxon>
        <taxon>Sar</taxon>
        <taxon>Stramenopiles</taxon>
        <taxon>Ochrophyta</taxon>
        <taxon>Pelagophyceae</taxon>
        <taxon>Pelagomonadales</taxon>
        <taxon>Pelagomonadaceae</taxon>
        <taxon>Pelagomonas</taxon>
    </lineage>
</organism>
<evidence type="ECO:0000313" key="12">
    <source>
        <dbReference type="EMBL" id="CAE0698373.1"/>
    </source>
</evidence>
<evidence type="ECO:0000256" key="4">
    <source>
        <dbReference type="ARBA" id="ARBA00022679"/>
    </source>
</evidence>
<evidence type="ECO:0000256" key="5">
    <source>
        <dbReference type="ARBA" id="ARBA00022741"/>
    </source>
</evidence>
<evidence type="ECO:0000256" key="6">
    <source>
        <dbReference type="ARBA" id="ARBA00022777"/>
    </source>
</evidence>
<dbReference type="PANTHER" id="PTHR48421">
    <property type="entry name" value="MYCBP-ASSOCIATED PROTEIN"/>
    <property type="match status" value="1"/>
</dbReference>
<comment type="cofactor">
    <cofactor evidence="1">
        <name>Mg(2+)</name>
        <dbReference type="ChEBI" id="CHEBI:18420"/>
    </cofactor>
</comment>
<comment type="subunit">
    <text evidence="10">Monomer.</text>
</comment>
<name>A0A7S3ZYQ4_9STRA</name>
<accession>A0A7S3ZYQ4</accession>
<keyword evidence="7" id="KW-0067">ATP-binding</keyword>
<feature type="compositionally biased region" description="Acidic residues" evidence="11">
    <location>
        <begin position="1532"/>
        <end position="1546"/>
    </location>
</feature>
<comment type="catalytic activity">
    <reaction evidence="9">
        <text>(2R)-3-phosphoglycerate + ATP = (2R)-3-phospho-glyceroyl phosphate + ADP</text>
        <dbReference type="Rhea" id="RHEA:14801"/>
        <dbReference type="ChEBI" id="CHEBI:30616"/>
        <dbReference type="ChEBI" id="CHEBI:57604"/>
        <dbReference type="ChEBI" id="CHEBI:58272"/>
        <dbReference type="ChEBI" id="CHEBI:456216"/>
        <dbReference type="EC" id="2.7.2.3"/>
    </reaction>
</comment>
<evidence type="ECO:0000256" key="9">
    <source>
        <dbReference type="RuleBase" id="RU000532"/>
    </source>
</evidence>
<dbReference type="PRINTS" id="PR00477">
    <property type="entry name" value="PHGLYCKINASE"/>
</dbReference>
<evidence type="ECO:0000256" key="10">
    <source>
        <dbReference type="RuleBase" id="RU000696"/>
    </source>
</evidence>
<protein>
    <recommendedName>
        <fullName evidence="3 9">Phosphoglycerate kinase</fullName>
        <ecNumber evidence="3 9">2.7.2.3</ecNumber>
    </recommendedName>
</protein>